<feature type="region of interest" description="Disordered" evidence="1">
    <location>
        <begin position="20"/>
        <end position="40"/>
    </location>
</feature>
<evidence type="ECO:0000256" key="1">
    <source>
        <dbReference type="SAM" id="MobiDB-lite"/>
    </source>
</evidence>
<name>A0ABQ9GPC0_9NEOP</name>
<feature type="domain" description="MADF" evidence="3">
    <location>
        <begin position="49"/>
        <end position="119"/>
    </location>
</feature>
<dbReference type="PANTHER" id="PTHR21505">
    <property type="entry name" value="MADF DOMAIN-CONTAINING PROTEIN-RELATED"/>
    <property type="match status" value="1"/>
</dbReference>
<dbReference type="PROSITE" id="PS51029">
    <property type="entry name" value="MADF"/>
    <property type="match status" value="1"/>
</dbReference>
<reference evidence="4 5" key="1">
    <citation type="submission" date="2023-02" db="EMBL/GenBank/DDBJ databases">
        <title>LHISI_Scaffold_Assembly.</title>
        <authorList>
            <person name="Stuart O.P."/>
            <person name="Cleave R."/>
            <person name="Magrath M.J.L."/>
            <person name="Mikheyev A.S."/>
        </authorList>
    </citation>
    <scope>NUCLEOTIDE SEQUENCE [LARGE SCALE GENOMIC DNA]</scope>
    <source>
        <strain evidence="4">Daus_M_001</strain>
        <tissue evidence="4">Leg muscle</tissue>
    </source>
</reference>
<evidence type="ECO:0000313" key="4">
    <source>
        <dbReference type="EMBL" id="KAJ8873886.1"/>
    </source>
</evidence>
<dbReference type="EMBL" id="JARBHB010000010">
    <property type="protein sequence ID" value="KAJ8873886.1"/>
    <property type="molecule type" value="Genomic_DNA"/>
</dbReference>
<feature type="signal peptide" evidence="2">
    <location>
        <begin position="1"/>
        <end position="16"/>
    </location>
</feature>
<organism evidence="4 5">
    <name type="scientific">Dryococelus australis</name>
    <dbReference type="NCBI Taxonomy" id="614101"/>
    <lineage>
        <taxon>Eukaryota</taxon>
        <taxon>Metazoa</taxon>
        <taxon>Ecdysozoa</taxon>
        <taxon>Arthropoda</taxon>
        <taxon>Hexapoda</taxon>
        <taxon>Insecta</taxon>
        <taxon>Pterygota</taxon>
        <taxon>Neoptera</taxon>
        <taxon>Polyneoptera</taxon>
        <taxon>Phasmatodea</taxon>
        <taxon>Verophasmatodea</taxon>
        <taxon>Anareolatae</taxon>
        <taxon>Phasmatidae</taxon>
        <taxon>Eurycanthinae</taxon>
        <taxon>Dryococelus</taxon>
    </lineage>
</organism>
<evidence type="ECO:0000256" key="2">
    <source>
        <dbReference type="SAM" id="SignalP"/>
    </source>
</evidence>
<keyword evidence="5" id="KW-1185">Reference proteome</keyword>
<dbReference type="PANTHER" id="PTHR21505:SF8">
    <property type="entry name" value="DPT-YFP REPRESSOR BY OVEREXPRESSION, ISOFORM D-RELATED"/>
    <property type="match status" value="1"/>
</dbReference>
<evidence type="ECO:0000259" key="3">
    <source>
        <dbReference type="PROSITE" id="PS51029"/>
    </source>
</evidence>
<keyword evidence="2" id="KW-0732">Signal</keyword>
<sequence>MCVMALVSISVLSSFSVPQMESNASEDSQHGEANVASQGDGINDTQLCAFIELRETLPELWNPDNPSSSNMHKRNVALDKLLVVYKEMKPTATRDDARKKLNSLRTNLRKELKKIESSM</sequence>
<accession>A0ABQ9GPC0</accession>
<dbReference type="Pfam" id="PF10545">
    <property type="entry name" value="MADF_DNA_bdg"/>
    <property type="match status" value="1"/>
</dbReference>
<comment type="caution">
    <text evidence="4">The sequence shown here is derived from an EMBL/GenBank/DDBJ whole genome shotgun (WGS) entry which is preliminary data.</text>
</comment>
<gene>
    <name evidence="4" type="ORF">PR048_024722</name>
</gene>
<dbReference type="Proteomes" id="UP001159363">
    <property type="component" value="Chromosome 9"/>
</dbReference>
<protein>
    <recommendedName>
        <fullName evidence="3">MADF domain-containing protein</fullName>
    </recommendedName>
</protein>
<feature type="chain" id="PRO_5045244170" description="MADF domain-containing protein" evidence="2">
    <location>
        <begin position="17"/>
        <end position="119"/>
    </location>
</feature>
<evidence type="ECO:0000313" key="5">
    <source>
        <dbReference type="Proteomes" id="UP001159363"/>
    </source>
</evidence>
<proteinExistence type="predicted"/>
<dbReference type="InterPro" id="IPR006578">
    <property type="entry name" value="MADF-dom"/>
</dbReference>